<dbReference type="STRING" id="582899.Hden_0611"/>
<evidence type="ECO:0000313" key="1">
    <source>
        <dbReference type="EMBL" id="ADJ22432.1"/>
    </source>
</evidence>
<keyword evidence="2" id="KW-1185">Reference proteome</keyword>
<dbReference type="AlphaFoldDB" id="D8JSU7"/>
<dbReference type="HOGENOM" id="CLU_1774906_0_0_5"/>
<protein>
    <recommendedName>
        <fullName evidence="3">DUF3617 family protein</fullName>
    </recommendedName>
</protein>
<dbReference type="OrthoDB" id="7932393at2"/>
<reference evidence="2" key="1">
    <citation type="journal article" date="2011" name="J. Bacteriol.">
        <title>Genome sequences of eight morphologically diverse alphaproteobacteria.</title>
        <authorList>
            <consortium name="US DOE Joint Genome Institute"/>
            <person name="Brown P.J."/>
            <person name="Kysela D.T."/>
            <person name="Buechlein A."/>
            <person name="Hemmerich C."/>
            <person name="Brun Y.V."/>
        </authorList>
    </citation>
    <scope>NUCLEOTIDE SEQUENCE [LARGE SCALE GENOMIC DNA]</scope>
    <source>
        <strain evidence="2">ATCC 51888 / DSM 1869 / NCIB 11706 / TK 0415</strain>
    </source>
</reference>
<sequence>MGIHNAHYRVGALAVVAMAFLPSETQGTGLNHVLQPGSYEVEVIAEDPATRAQQTVRKVERCLEAPAIVKHEVFAILSDMPASDCPKYEVCAGETRTGFIAQCASADISSAVGMFALEPTAFRGRIEVKDASGKLKNVEIQYGRRTGACGATTTP</sequence>
<dbReference type="KEGG" id="hdn:Hden_0611"/>
<dbReference type="RefSeq" id="WP_013214649.1">
    <property type="nucleotide sequence ID" value="NC_014313.1"/>
</dbReference>
<proteinExistence type="predicted"/>
<gene>
    <name evidence="1" type="ordered locus">Hden_0611</name>
</gene>
<accession>D8JSU7</accession>
<organism evidence="1 2">
    <name type="scientific">Hyphomicrobium denitrificans (strain ATCC 51888 / DSM 1869 / NCIMB 11706 / TK 0415)</name>
    <dbReference type="NCBI Taxonomy" id="582899"/>
    <lineage>
        <taxon>Bacteria</taxon>
        <taxon>Pseudomonadati</taxon>
        <taxon>Pseudomonadota</taxon>
        <taxon>Alphaproteobacteria</taxon>
        <taxon>Hyphomicrobiales</taxon>
        <taxon>Hyphomicrobiaceae</taxon>
        <taxon>Hyphomicrobium</taxon>
    </lineage>
</organism>
<name>D8JSU7_HYPDA</name>
<evidence type="ECO:0008006" key="3">
    <source>
        <dbReference type="Google" id="ProtNLM"/>
    </source>
</evidence>
<dbReference type="EMBL" id="CP002083">
    <property type="protein sequence ID" value="ADJ22432.1"/>
    <property type="molecule type" value="Genomic_DNA"/>
</dbReference>
<evidence type="ECO:0000313" key="2">
    <source>
        <dbReference type="Proteomes" id="UP000002033"/>
    </source>
</evidence>
<dbReference type="Proteomes" id="UP000002033">
    <property type="component" value="Chromosome"/>
</dbReference>